<name>A0A2P2BYQ3_9ZZZZ</name>
<evidence type="ECO:0000313" key="1">
    <source>
        <dbReference type="EMBL" id="CUR54854.1"/>
    </source>
</evidence>
<reference evidence="1" key="1">
    <citation type="submission" date="2015-08" db="EMBL/GenBank/DDBJ databases">
        <authorList>
            <person name="Babu N.S."/>
            <person name="Beckwith C.J."/>
            <person name="Beseler K.G."/>
            <person name="Brison A."/>
            <person name="Carone J.V."/>
            <person name="Caskin T.P."/>
            <person name="Diamond M."/>
            <person name="Durham M.E."/>
            <person name="Foxe J.M."/>
            <person name="Go M."/>
            <person name="Henderson B.A."/>
            <person name="Jones I.B."/>
            <person name="McGettigan J.A."/>
            <person name="Micheletti S.J."/>
            <person name="Nasrallah M.E."/>
            <person name="Ortiz D."/>
            <person name="Piller C.R."/>
            <person name="Privatt S.R."/>
            <person name="Schneider S.L."/>
            <person name="Sharp S."/>
            <person name="Smith T.C."/>
            <person name="Stanton J.D."/>
            <person name="Ullery H.E."/>
            <person name="Wilson R.J."/>
            <person name="Serrano M.G."/>
            <person name="Buck G."/>
            <person name="Lee V."/>
            <person name="Wang Y."/>
            <person name="Carvalho R."/>
            <person name="Voegtly L."/>
            <person name="Shi R."/>
            <person name="Duckworth R."/>
            <person name="Johnson A."/>
            <person name="Loviza R."/>
            <person name="Walstead R."/>
            <person name="Shah Z."/>
            <person name="Kiflezghi M."/>
            <person name="Wade K."/>
            <person name="Ball S.L."/>
            <person name="Bradley K.W."/>
            <person name="Asai D.J."/>
            <person name="Bowman C.A."/>
            <person name="Russell D.A."/>
            <person name="Pope W.H."/>
            <person name="Jacobs-Sera D."/>
            <person name="Hendrix R.W."/>
            <person name="Hatfull G.F."/>
        </authorList>
    </citation>
    <scope>NUCLEOTIDE SEQUENCE</scope>
</reference>
<gene>
    <name evidence="1" type="ORF">NOCA2220045</name>
</gene>
<sequence length="64" mass="6655">MAGAPCRGWGEDSGRAAYLCPDPRAQSSLPSSLLRMTAELNGARTICAIGVTRHNSPQGIPVTS</sequence>
<proteinExistence type="predicted"/>
<organism evidence="1">
    <name type="scientific">metagenome</name>
    <dbReference type="NCBI Taxonomy" id="256318"/>
    <lineage>
        <taxon>unclassified sequences</taxon>
        <taxon>metagenomes</taxon>
    </lineage>
</organism>
<dbReference type="EMBL" id="CZKA01000015">
    <property type="protein sequence ID" value="CUR54854.1"/>
    <property type="molecule type" value="Genomic_DNA"/>
</dbReference>
<dbReference type="AlphaFoldDB" id="A0A2P2BYQ3"/>
<accession>A0A2P2BYQ3</accession>
<protein>
    <submittedName>
        <fullName evidence="1">Uncharacterized protein</fullName>
    </submittedName>
</protein>